<comment type="caution">
    <text evidence="2">The sequence shown here is derived from an EMBL/GenBank/DDBJ whole genome shotgun (WGS) entry which is preliminary data.</text>
</comment>
<gene>
    <name evidence="2" type="ORF">GIB67_013708</name>
</gene>
<dbReference type="Proteomes" id="UP000541444">
    <property type="component" value="Unassembled WGS sequence"/>
</dbReference>
<dbReference type="AlphaFoldDB" id="A0A7J7NQS8"/>
<dbReference type="InterPro" id="IPR033961">
    <property type="entry name" value="Exo84"/>
</dbReference>
<dbReference type="OrthoDB" id="1710909at2759"/>
<keyword evidence="1" id="KW-0813">Transport</keyword>
<organism evidence="2 3">
    <name type="scientific">Kingdonia uniflora</name>
    <dbReference type="NCBI Taxonomy" id="39325"/>
    <lineage>
        <taxon>Eukaryota</taxon>
        <taxon>Viridiplantae</taxon>
        <taxon>Streptophyta</taxon>
        <taxon>Embryophyta</taxon>
        <taxon>Tracheophyta</taxon>
        <taxon>Spermatophyta</taxon>
        <taxon>Magnoliopsida</taxon>
        <taxon>Ranunculales</taxon>
        <taxon>Circaeasteraceae</taxon>
        <taxon>Kingdonia</taxon>
    </lineage>
</organism>
<sequence length="93" mass="10772">MKNELIEFHKHLSSQRIIVQDLMIGVCRELEEWNQIDDETSEAEEDPPVCDPLLNEVEIYRMAFLENIDLLLAEHKVEEGLMALDADEKSSSE</sequence>
<dbReference type="EMBL" id="JACGCM010000669">
    <property type="protein sequence ID" value="KAF6169278.1"/>
    <property type="molecule type" value="Genomic_DNA"/>
</dbReference>
<dbReference type="GO" id="GO:0006887">
    <property type="term" value="P:exocytosis"/>
    <property type="evidence" value="ECO:0007669"/>
    <property type="project" value="InterPro"/>
</dbReference>
<name>A0A7J7NQS8_9MAGN</name>
<evidence type="ECO:0000313" key="2">
    <source>
        <dbReference type="EMBL" id="KAF6169278.1"/>
    </source>
</evidence>
<keyword evidence="3" id="KW-1185">Reference proteome</keyword>
<dbReference type="GO" id="GO:0006893">
    <property type="term" value="P:Golgi to plasma membrane transport"/>
    <property type="evidence" value="ECO:0007669"/>
    <property type="project" value="TreeGrafter"/>
</dbReference>
<accession>A0A7J7NQS8</accession>
<dbReference type="PANTHER" id="PTHR21426:SF2">
    <property type="entry name" value="EXOCYST COMPLEX COMPONENT EXO84C"/>
    <property type="match status" value="1"/>
</dbReference>
<dbReference type="GO" id="GO:0000145">
    <property type="term" value="C:exocyst"/>
    <property type="evidence" value="ECO:0007669"/>
    <property type="project" value="InterPro"/>
</dbReference>
<protein>
    <submittedName>
        <fullName evidence="2">Uncharacterized protein</fullName>
    </submittedName>
</protein>
<proteinExistence type="predicted"/>
<evidence type="ECO:0000313" key="3">
    <source>
        <dbReference type="Proteomes" id="UP000541444"/>
    </source>
</evidence>
<reference evidence="2 3" key="1">
    <citation type="journal article" date="2020" name="IScience">
        <title>Genome Sequencing of the Endangered Kingdonia uniflora (Circaeasteraceae, Ranunculales) Reveals Potential Mechanisms of Evolutionary Specialization.</title>
        <authorList>
            <person name="Sun Y."/>
            <person name="Deng T."/>
            <person name="Zhang A."/>
            <person name="Moore M.J."/>
            <person name="Landis J.B."/>
            <person name="Lin N."/>
            <person name="Zhang H."/>
            <person name="Zhang X."/>
            <person name="Huang J."/>
            <person name="Zhang X."/>
            <person name="Sun H."/>
            <person name="Wang H."/>
        </authorList>
    </citation>
    <scope>NUCLEOTIDE SEQUENCE [LARGE SCALE GENOMIC DNA]</scope>
    <source>
        <strain evidence="2">TB1705</strain>
        <tissue evidence="2">Leaf</tissue>
    </source>
</reference>
<evidence type="ECO:0000256" key="1">
    <source>
        <dbReference type="ARBA" id="ARBA00022448"/>
    </source>
</evidence>
<dbReference type="PANTHER" id="PTHR21426">
    <property type="entry name" value="EXOCYST COMPLEX COMPONENT 8"/>
    <property type="match status" value="1"/>
</dbReference>
<dbReference type="GO" id="GO:0008104">
    <property type="term" value="P:intracellular protein localization"/>
    <property type="evidence" value="ECO:0007669"/>
    <property type="project" value="TreeGrafter"/>
</dbReference>